<evidence type="ECO:0000313" key="2">
    <source>
        <dbReference type="Proteomes" id="UP000325296"/>
    </source>
</evidence>
<organism evidence="1 2">
    <name type="scientific">Pseudomonas brenneri</name>
    <dbReference type="NCBI Taxonomy" id="129817"/>
    <lineage>
        <taxon>Bacteria</taxon>
        <taxon>Pseudomonadati</taxon>
        <taxon>Pseudomonadota</taxon>
        <taxon>Gammaproteobacteria</taxon>
        <taxon>Pseudomonadales</taxon>
        <taxon>Pseudomonadaceae</taxon>
        <taxon>Pseudomonas</taxon>
    </lineage>
</organism>
<protein>
    <submittedName>
        <fullName evidence="1">Uncharacterized protein</fullName>
    </submittedName>
</protein>
<comment type="caution">
    <text evidence="1">The sequence shown here is derived from an EMBL/GenBank/DDBJ whole genome shotgun (WGS) entry which is preliminary data.</text>
</comment>
<dbReference type="AlphaFoldDB" id="A0A5B2ULK2"/>
<dbReference type="Proteomes" id="UP000325296">
    <property type="component" value="Unassembled WGS sequence"/>
</dbReference>
<reference evidence="1 2" key="1">
    <citation type="submission" date="2019-09" db="EMBL/GenBank/DDBJ databases">
        <title>Draft genome sequence of Pseudomonas brenneri CCUG 51514(T).</title>
        <authorList>
            <person name="Tunovic T."/>
            <person name="Pineiro-Iglesias B."/>
            <person name="Unosson C."/>
            <person name="Inganas E."/>
            <person name="Ohlen M."/>
            <person name="Cardew S."/>
            <person name="Jensie-Markopoulos S."/>
            <person name="Salva-Serra F."/>
            <person name="Jaen-Luchoro D."/>
            <person name="Svensson-Stadler L."/>
            <person name="Chun J."/>
            <person name="Moore E."/>
        </authorList>
    </citation>
    <scope>NUCLEOTIDE SEQUENCE [LARGE SCALE GENOMIC DNA]</scope>
    <source>
        <strain evidence="1 2">CCUG 51514</strain>
    </source>
</reference>
<evidence type="ECO:0000313" key="1">
    <source>
        <dbReference type="EMBL" id="KAA2226997.1"/>
    </source>
</evidence>
<name>A0A5B2ULK2_9PSED</name>
<proteinExistence type="predicted"/>
<accession>A0A5B2ULK2</accession>
<dbReference type="EMBL" id="VUOL01000017">
    <property type="protein sequence ID" value="KAA2226997.1"/>
    <property type="molecule type" value="Genomic_DNA"/>
</dbReference>
<gene>
    <name evidence="1" type="ORF">F1720_23715</name>
</gene>
<sequence>MLAKGVNDNACMQGKRGALKFFASKLAPTVVQETSPAPPLPVQANTATALICAHSTWPGCTCNWSRE</sequence>